<evidence type="ECO:0000313" key="2">
    <source>
        <dbReference type="Proteomes" id="UP000527352"/>
    </source>
</evidence>
<accession>A0ABX1KIB5</accession>
<gene>
    <name evidence="1" type="ORF">HGO26_03345</name>
</gene>
<dbReference type="Pfam" id="PF19923">
    <property type="entry name" value="DUF6386"/>
    <property type="match status" value="1"/>
</dbReference>
<proteinExistence type="predicted"/>
<reference evidence="1 2" key="1">
    <citation type="submission" date="2020-04" db="EMBL/GenBank/DDBJ databases">
        <title>The first description of lens atrophy caused by putative novel Shewanella sp. that is a new emerging pathogen for cultured rainbow trout?</title>
        <authorList>
            <person name="Saticioglu I.B."/>
            <person name="Duman M."/>
            <person name="Altun S."/>
        </authorList>
    </citation>
    <scope>NUCLEOTIDE SEQUENCE [LARGE SCALE GENOMIC DNA]</scope>
    <source>
        <strain evidence="1 2">S-1</strain>
    </source>
</reference>
<sequence length="156" mass="17074">MMSKPYTTTRFDTDTATMAIFDPAALTHRCEDTADWWSVPSDEILEINQGHVLFIGLGADGCYEVEIFRKLGEAGLNSNYLSANLTVLSGCLYIGAAEQVPAGDLGPETTYGGALIYAVRGNIEVRVYRLTPHKLVVEYESTSEDVLNEFTSSPLL</sequence>
<comment type="caution">
    <text evidence="1">The sequence shown here is derived from an EMBL/GenBank/DDBJ whole genome shotgun (WGS) entry which is preliminary data.</text>
</comment>
<dbReference type="EMBL" id="JABAEB010000002">
    <property type="protein sequence ID" value="NLQ21920.1"/>
    <property type="molecule type" value="Genomic_DNA"/>
</dbReference>
<dbReference type="Proteomes" id="UP000527352">
    <property type="component" value="Unassembled WGS sequence"/>
</dbReference>
<protein>
    <submittedName>
        <fullName evidence="1">Uncharacterized protein</fullName>
    </submittedName>
</protein>
<organism evidence="1 2">
    <name type="scientific">Shewanella oncorhynchi</name>
    <dbReference type="NCBI Taxonomy" id="2726434"/>
    <lineage>
        <taxon>Bacteria</taxon>
        <taxon>Pseudomonadati</taxon>
        <taxon>Pseudomonadota</taxon>
        <taxon>Gammaproteobacteria</taxon>
        <taxon>Alteromonadales</taxon>
        <taxon>Shewanellaceae</taxon>
        <taxon>Shewanella</taxon>
    </lineage>
</organism>
<evidence type="ECO:0000313" key="1">
    <source>
        <dbReference type="EMBL" id="NLQ21920.1"/>
    </source>
</evidence>
<keyword evidence="2" id="KW-1185">Reference proteome</keyword>
<dbReference type="InterPro" id="IPR045665">
    <property type="entry name" value="DUF6386"/>
</dbReference>
<name>A0ABX1KIB5_9GAMM</name>